<dbReference type="RefSeq" id="WP_098075566.1">
    <property type="nucleotide sequence ID" value="NZ_PDEQ01000004.1"/>
</dbReference>
<protein>
    <recommendedName>
        <fullName evidence="1">DUF427 domain-containing protein</fullName>
    </recommendedName>
</protein>
<dbReference type="EMBL" id="PDEQ01000004">
    <property type="protein sequence ID" value="PEN13642.1"/>
    <property type="molecule type" value="Genomic_DNA"/>
</dbReference>
<name>A0A2A8CY53_9BACT</name>
<comment type="caution">
    <text evidence="2">The sequence shown here is derived from an EMBL/GenBank/DDBJ whole genome shotgun (WGS) entry which is preliminary data.</text>
</comment>
<dbReference type="PANTHER" id="PTHR34310">
    <property type="entry name" value="DUF427 DOMAIN PROTEIN (AFU_ORTHOLOGUE AFUA_3G02220)"/>
    <property type="match status" value="1"/>
</dbReference>
<organism evidence="2 3">
    <name type="scientific">Longibacter salinarum</name>
    <dbReference type="NCBI Taxonomy" id="1850348"/>
    <lineage>
        <taxon>Bacteria</taxon>
        <taxon>Pseudomonadati</taxon>
        <taxon>Rhodothermota</taxon>
        <taxon>Rhodothermia</taxon>
        <taxon>Rhodothermales</taxon>
        <taxon>Salisaetaceae</taxon>
        <taxon>Longibacter</taxon>
    </lineage>
</organism>
<proteinExistence type="predicted"/>
<dbReference type="Pfam" id="PF04248">
    <property type="entry name" value="NTP_transf_9"/>
    <property type="match status" value="1"/>
</dbReference>
<accession>A0A2A8CY53</accession>
<evidence type="ECO:0000259" key="1">
    <source>
        <dbReference type="Pfam" id="PF04248"/>
    </source>
</evidence>
<dbReference type="InterPro" id="IPR038694">
    <property type="entry name" value="DUF427_sf"/>
</dbReference>
<sequence>MKATWNGTVIAQSDDTIVVEGNHYFPPESVDRDVLNDSDHTSTCPWKGLAYYYDIDLEGETNENAAWYYPDPKDAASEIKGYVAFWKGVTVTE</sequence>
<dbReference type="PANTHER" id="PTHR34310:SF5">
    <property type="entry name" value="DUF427 DOMAIN PROTEIN (AFU_ORTHOLOGUE AFUA_3G02220)"/>
    <property type="match status" value="1"/>
</dbReference>
<evidence type="ECO:0000313" key="2">
    <source>
        <dbReference type="EMBL" id="PEN13642.1"/>
    </source>
</evidence>
<keyword evidence="3" id="KW-1185">Reference proteome</keyword>
<dbReference type="Gene3D" id="2.170.150.40">
    <property type="entry name" value="Domain of unknown function (DUF427)"/>
    <property type="match status" value="1"/>
</dbReference>
<dbReference type="OrthoDB" id="119916at2"/>
<dbReference type="Proteomes" id="UP000220102">
    <property type="component" value="Unassembled WGS sequence"/>
</dbReference>
<gene>
    <name evidence="2" type="ORF">CRI94_10070</name>
</gene>
<dbReference type="InterPro" id="IPR007361">
    <property type="entry name" value="DUF427"/>
</dbReference>
<reference evidence="2 3" key="1">
    <citation type="submission" date="2017-10" db="EMBL/GenBank/DDBJ databases">
        <title>Draft genome of Longibacter Salinarum.</title>
        <authorList>
            <person name="Goh K.M."/>
            <person name="Shamsir M.S."/>
            <person name="Lim S.W."/>
        </authorList>
    </citation>
    <scope>NUCLEOTIDE SEQUENCE [LARGE SCALE GENOMIC DNA]</scope>
    <source>
        <strain evidence="2 3">KCTC 52045</strain>
    </source>
</reference>
<feature type="domain" description="DUF427" evidence="1">
    <location>
        <begin position="1"/>
        <end position="87"/>
    </location>
</feature>
<dbReference type="AlphaFoldDB" id="A0A2A8CY53"/>
<evidence type="ECO:0000313" key="3">
    <source>
        <dbReference type="Proteomes" id="UP000220102"/>
    </source>
</evidence>